<protein>
    <recommendedName>
        <fullName evidence="4">Porin</fullName>
    </recommendedName>
</protein>
<keyword evidence="3" id="KW-1185">Reference proteome</keyword>
<organism evidence="2 3">
    <name type="scientific">Rugamonas rubra</name>
    <dbReference type="NCBI Taxonomy" id="758825"/>
    <lineage>
        <taxon>Bacteria</taxon>
        <taxon>Pseudomonadati</taxon>
        <taxon>Pseudomonadota</taxon>
        <taxon>Betaproteobacteria</taxon>
        <taxon>Burkholderiales</taxon>
        <taxon>Oxalobacteraceae</taxon>
        <taxon>Telluria group</taxon>
        <taxon>Rugamonas</taxon>
    </lineage>
</organism>
<evidence type="ECO:0000313" key="3">
    <source>
        <dbReference type="Proteomes" id="UP000199470"/>
    </source>
</evidence>
<proteinExistence type="predicted"/>
<dbReference type="STRING" id="758825.SAMN02982985_01608"/>
<dbReference type="OrthoDB" id="8774843at2"/>
<accession>A0A1I4KT50</accession>
<evidence type="ECO:0000256" key="1">
    <source>
        <dbReference type="SAM" id="SignalP"/>
    </source>
</evidence>
<reference evidence="2 3" key="1">
    <citation type="submission" date="2016-10" db="EMBL/GenBank/DDBJ databases">
        <authorList>
            <person name="de Groot N.N."/>
        </authorList>
    </citation>
    <scope>NUCLEOTIDE SEQUENCE [LARGE SCALE GENOMIC DNA]</scope>
    <source>
        <strain evidence="2 3">ATCC 43154</strain>
    </source>
</reference>
<dbReference type="AlphaFoldDB" id="A0A1I4KT50"/>
<evidence type="ECO:0000313" key="2">
    <source>
        <dbReference type="EMBL" id="SFL81729.1"/>
    </source>
</evidence>
<evidence type="ECO:0008006" key="4">
    <source>
        <dbReference type="Google" id="ProtNLM"/>
    </source>
</evidence>
<sequence length="386" mass="40039">MKTFRYYLHPGALGLALASTAALAADPFSATAASATADNRFRPYQAWQYQTGGATQHAGALFSAMDRAAGLIELAQPGRSLSLAADGSAVAFARRDARGTVVGFGAGGMSGKFFGLEASGLAPLELAGGGKFNAPYYAMVNDASHAGVSFATSGGGRLRVGALSASSPRADPLGLLVGEHGKRFLSSAEFEQKMGRAVGIVSFGMLRESGSLLGSQQTQALALKTSPTTVFTSLSVGYALSPNSSLVAMASSGRTAGFGGADSLIGQVTSVRTVAYSVGWSRTQLWHRSDRLGLTLSVPAMVRDSTLQLGGQLAPTGRAALGYDSRTLNLRPTAVERDLELSYARVLGYQGRQGKLTGALMLRVNPGHDATARPDLLIGVRYSFGF</sequence>
<keyword evidence="1" id="KW-0732">Signal</keyword>
<dbReference type="EMBL" id="FOTW01000008">
    <property type="protein sequence ID" value="SFL81729.1"/>
    <property type="molecule type" value="Genomic_DNA"/>
</dbReference>
<dbReference type="Proteomes" id="UP000199470">
    <property type="component" value="Unassembled WGS sequence"/>
</dbReference>
<name>A0A1I4KT50_9BURK</name>
<feature type="signal peptide" evidence="1">
    <location>
        <begin position="1"/>
        <end position="24"/>
    </location>
</feature>
<dbReference type="RefSeq" id="WP_093386075.1">
    <property type="nucleotide sequence ID" value="NZ_FOTW01000008.1"/>
</dbReference>
<feature type="chain" id="PRO_5011762238" description="Porin" evidence="1">
    <location>
        <begin position="25"/>
        <end position="386"/>
    </location>
</feature>
<gene>
    <name evidence="2" type="ORF">SAMN02982985_01608</name>
</gene>